<dbReference type="InterPro" id="IPR035437">
    <property type="entry name" value="SNase_OB-fold_sf"/>
</dbReference>
<proteinExistence type="predicted"/>
<dbReference type="GeneTree" id="ENSGT00940000159049"/>
<reference evidence="3 4" key="1">
    <citation type="submission" date="2022-01" db="EMBL/GenBank/DDBJ databases">
        <title>A chromosome-scale genome assembly of the false clownfish, Amphiprion ocellaris.</title>
        <authorList>
            <person name="Ryu T."/>
        </authorList>
    </citation>
    <scope>NUCLEOTIDE SEQUENCE [LARGE SCALE GENOMIC DNA]</scope>
</reference>
<protein>
    <recommendedName>
        <fullName evidence="2">Tudor domain-containing protein</fullName>
    </recommendedName>
</protein>
<keyword evidence="4" id="KW-1185">Reference proteome</keyword>
<name>A0A3Q1BVI1_AMPOC</name>
<dbReference type="RefSeq" id="XP_023141272.2">
    <property type="nucleotide sequence ID" value="XM_023285504.3"/>
</dbReference>
<dbReference type="Ensembl" id="ENSAOCT00000020503.2">
    <property type="protein sequence ID" value="ENSAOCP00000012581.2"/>
    <property type="gene ID" value="ENSAOCG00000017073.2"/>
</dbReference>
<sequence length="1633" mass="184632">MCSIPGLPTPGSEVPVLITRVNLNPSYGLVELWVNLDDGRKHVYETVREEIQIIQRKFYATEGKPGDLCLVCISDTWHRARIVSIETETFNVFLIDQGKPHITTREALAWGHCDSFVLPPEIESCILANVLSLENNQPEKANKFLTSLPGKKFKGLVQHVLMPDRMILLDIPIVSKHMCRLGSAQKIPVDEFKSLVLKCLHLPKEESSEDFHKSPGQNLNVGSQLTKQYFYPELLTDALEIVTVTEVTDPLNIFCKLQIFLKAVETLSEQIHQYYEKCSNSEEAQPQTCGEPCAAKGTNGRWHRSILKQNMVTSDGTVEVLHVDEGKTELIPVGDIKPLLVKFLRMPVVTYLCSLNEIKDNGKEWTVDEIDFLKSLLLNQTVTARFDHQTETQDAYSVTLYAANAECINNSFMEKAGLIPHSRPDLNVQSRSINSTILTPTGHENKLNGNVDELPEETKNQVIKGSTDDASTSATNDIHIKESSKYQNHNGHISTGFPSEEHIACGDDVFTVGSTVNVKVSCIDGRHKFWCQTTENSDSLQCLMKDIQNHYESAHPRPLTETICVARHPDNNMWYRAKIIANHHSPTVDVRFIDYGQTQKVPLQDVQPIDPMFLQLKAQAFQCCLFNQKSLTDVTLQNATLVEFQKCVDLRTSSNIEVKCVVKAVTSDDEGLLLNMVDIETACDSASKLLAHRCAQSDVYNYSTHNIEVGAKEKVWVTSSESVNLFYCQLFRNSHWFDKVMENVAQLLDQPQCSDQPLGLNSICLAKYSDDQWYRGQVVEMSPKLKVHFVDYGNTLAVNETDIRPCPTEASMTRSIPVQAVPLGLFDVPAEIPPEVNRWFADHAVGHNFTISVVAQEERGKFIVELFDGSLNVNEKARERMAKMKEQLTDQQLSNSSKLTTAPNVPQELMEASELTKTTQQDRVRSMFARDDLQMGSKSTPDTLTPKSFDEGNNPALDAIIEYRENVAETSVQSFHSDSEVARVLKEEVYVSCIVGPNYFWCQYSNTENLNTVSKLAQEAGQAQQDRFFLESLEPGSPCLALFSSDNQWYRAQVIRKAGNTFHIVFVDYGNESEVDIENVKPLPQSLLDIAPQAFMCRLKEFNESKGSWNDEVYDDFYNLVIDKPLKVTIFNMENHSEIAVPQYAVEIECDKVVINRLMQKYWRPFSTEQSKNETPLKKTQDTETGGNATHFHISKENASTCKYKKPFFSKNKAELVHASSIVEPYFFWCQYTNTEDLCKVIQLAQEAGQSDQDITFAETLGPGSPCLALFSSDNQWYRAQVIRRVNDAFCVLFVDYGNESEVDIKDVRSLPQTLLEITPQAFLCRLDGFDESKGSWDDKASDGFYNLLVDKPLKLTVFSMEDHPEIKVSQFSVEIDYEGVVVNIAMETYWKPLIEECLMMENPQSPRGNVSTCMYKEPSISKSKTEMVYASCIAEPHFFWCQYINTEDLCKVIQLAQEAGQSDQDMTFTETLGPGSPCLALFSSDNQWHRARVMRKTDNTLHVLFVDYGNESEVDIKDVRSLPQTLLEIAPQAFLCRLNGFDESKGSWQDEVYDDFYNLLIDKQLKVTVFCAKDHSEIAVPHYAVEMECEGAAVNTLMEKYWKGEGSDDALVENLEAVSQDETRTVDENVEV</sequence>
<dbReference type="PANTHER" id="PTHR22948:SF15">
    <property type="entry name" value="TUDOR DOMAIN-CONTAINING PROTEIN 6"/>
    <property type="match status" value="1"/>
</dbReference>
<evidence type="ECO:0000256" key="1">
    <source>
        <dbReference type="SAM" id="MobiDB-lite"/>
    </source>
</evidence>
<organism evidence="3 4">
    <name type="scientific">Amphiprion ocellaris</name>
    <name type="common">Clown anemonefish</name>
    <dbReference type="NCBI Taxonomy" id="80972"/>
    <lineage>
        <taxon>Eukaryota</taxon>
        <taxon>Metazoa</taxon>
        <taxon>Chordata</taxon>
        <taxon>Craniata</taxon>
        <taxon>Vertebrata</taxon>
        <taxon>Euteleostomi</taxon>
        <taxon>Actinopterygii</taxon>
        <taxon>Neopterygii</taxon>
        <taxon>Teleostei</taxon>
        <taxon>Neoteleostei</taxon>
        <taxon>Acanthomorphata</taxon>
        <taxon>Ovalentaria</taxon>
        <taxon>Pomacentridae</taxon>
        <taxon>Amphiprion</taxon>
    </lineage>
</organism>
<feature type="domain" description="Tudor" evidence="2">
    <location>
        <begin position="1472"/>
        <end position="1530"/>
    </location>
</feature>
<evidence type="ECO:0000259" key="2">
    <source>
        <dbReference type="PROSITE" id="PS50304"/>
    </source>
</evidence>
<dbReference type="InterPro" id="IPR050621">
    <property type="entry name" value="Tudor_domain_containing"/>
</dbReference>
<dbReference type="STRING" id="80972.ENSAOCP00000012581"/>
<dbReference type="KEGG" id="aoce:111578607"/>
<dbReference type="InterPro" id="IPR002999">
    <property type="entry name" value="Tudor"/>
</dbReference>
<dbReference type="SUPFAM" id="SSF63748">
    <property type="entry name" value="Tudor/PWWP/MBT"/>
    <property type="match status" value="7"/>
</dbReference>
<feature type="domain" description="Tudor" evidence="2">
    <location>
        <begin position="1260"/>
        <end position="1318"/>
    </location>
</feature>
<dbReference type="Proteomes" id="UP001501940">
    <property type="component" value="Chromosome 20"/>
</dbReference>
<reference evidence="3" key="2">
    <citation type="submission" date="2025-08" db="UniProtKB">
        <authorList>
            <consortium name="Ensembl"/>
        </authorList>
    </citation>
    <scope>IDENTIFICATION</scope>
</reference>
<accession>A0A3Q1BVI1</accession>
<dbReference type="PANTHER" id="PTHR22948">
    <property type="entry name" value="TUDOR DOMAIN CONTAINING PROTEIN"/>
    <property type="match status" value="1"/>
</dbReference>
<dbReference type="FunFam" id="2.30.30.140:FF:000018">
    <property type="entry name" value="Serine/threonine-protein kinase 31"/>
    <property type="match status" value="3"/>
</dbReference>
<dbReference type="Pfam" id="PF00567">
    <property type="entry name" value="TUDOR"/>
    <property type="match status" value="7"/>
</dbReference>
<feature type="domain" description="Tudor" evidence="2">
    <location>
        <begin position="757"/>
        <end position="813"/>
    </location>
</feature>
<dbReference type="PROSITE" id="PS50304">
    <property type="entry name" value="TUDOR"/>
    <property type="match status" value="6"/>
</dbReference>
<dbReference type="SMART" id="SM00333">
    <property type="entry name" value="TUDOR"/>
    <property type="match status" value="7"/>
</dbReference>
<feature type="domain" description="Tudor" evidence="2">
    <location>
        <begin position="286"/>
        <end position="346"/>
    </location>
</feature>
<feature type="domain" description="Tudor" evidence="2">
    <location>
        <begin position="557"/>
        <end position="616"/>
    </location>
</feature>
<feature type="region of interest" description="Disordered" evidence="1">
    <location>
        <begin position="928"/>
        <end position="951"/>
    </location>
</feature>
<dbReference type="GeneID" id="111578607"/>
<evidence type="ECO:0000313" key="3">
    <source>
        <dbReference type="Ensembl" id="ENSAOCP00000012581.2"/>
    </source>
</evidence>
<feature type="compositionally biased region" description="Polar residues" evidence="1">
    <location>
        <begin position="936"/>
        <end position="946"/>
    </location>
</feature>
<dbReference type="OMA" id="KGTWDDQ"/>
<feature type="domain" description="Tudor" evidence="2">
    <location>
        <begin position="1032"/>
        <end position="1090"/>
    </location>
</feature>
<dbReference type="Gene3D" id="2.40.50.90">
    <property type="match status" value="5"/>
</dbReference>
<dbReference type="Gene3D" id="2.30.30.140">
    <property type="match status" value="7"/>
</dbReference>
<evidence type="ECO:0000313" key="4">
    <source>
        <dbReference type="Proteomes" id="UP001501940"/>
    </source>
</evidence>
<reference evidence="3" key="3">
    <citation type="submission" date="2025-09" db="UniProtKB">
        <authorList>
            <consortium name="Ensembl"/>
        </authorList>
    </citation>
    <scope>IDENTIFICATION</scope>
</reference>